<keyword evidence="6" id="KW-0812">Transmembrane</keyword>
<dbReference type="EMBL" id="CAMXCT020000203">
    <property type="protein sequence ID" value="CAL1128816.1"/>
    <property type="molecule type" value="Genomic_DNA"/>
</dbReference>
<dbReference type="InterPro" id="IPR036400">
    <property type="entry name" value="Cyt_B5-like_heme/steroid_sf"/>
</dbReference>
<evidence type="ECO:0000259" key="7">
    <source>
        <dbReference type="PROSITE" id="PS50255"/>
    </source>
</evidence>
<dbReference type="Pfam" id="PF00890">
    <property type="entry name" value="FAD_binding_2"/>
    <property type="match status" value="1"/>
</dbReference>
<dbReference type="Gene3D" id="3.90.700.10">
    <property type="entry name" value="Succinate dehydrogenase/fumarate reductase flavoprotein, catalytic domain"/>
    <property type="match status" value="1"/>
</dbReference>
<feature type="transmembrane region" description="Helical" evidence="6">
    <location>
        <begin position="744"/>
        <end position="765"/>
    </location>
</feature>
<dbReference type="EMBL" id="CAMXCT030000203">
    <property type="protein sequence ID" value="CAL4762753.1"/>
    <property type="molecule type" value="Genomic_DNA"/>
</dbReference>
<keyword evidence="1" id="KW-0349">Heme</keyword>
<keyword evidence="3" id="KW-0479">Metal-binding</keyword>
<dbReference type="OrthoDB" id="10254877at2759"/>
<feature type="transmembrane region" description="Helical" evidence="6">
    <location>
        <begin position="859"/>
        <end position="881"/>
    </location>
</feature>
<dbReference type="GO" id="GO:0020037">
    <property type="term" value="F:heme binding"/>
    <property type="evidence" value="ECO:0007669"/>
    <property type="project" value="InterPro"/>
</dbReference>
<evidence type="ECO:0000256" key="3">
    <source>
        <dbReference type="ARBA" id="ARBA00022723"/>
    </source>
</evidence>
<organism evidence="8">
    <name type="scientific">Cladocopium goreaui</name>
    <dbReference type="NCBI Taxonomy" id="2562237"/>
    <lineage>
        <taxon>Eukaryota</taxon>
        <taxon>Sar</taxon>
        <taxon>Alveolata</taxon>
        <taxon>Dinophyceae</taxon>
        <taxon>Suessiales</taxon>
        <taxon>Symbiodiniaceae</taxon>
        <taxon>Cladocopium</taxon>
    </lineage>
</organism>
<evidence type="ECO:0000256" key="2">
    <source>
        <dbReference type="ARBA" id="ARBA00022630"/>
    </source>
</evidence>
<evidence type="ECO:0000256" key="6">
    <source>
        <dbReference type="SAM" id="Phobius"/>
    </source>
</evidence>
<accession>A0A9P1FGR8</accession>
<dbReference type="EMBL" id="CAMXCT010000203">
    <property type="protein sequence ID" value="CAI3975441.1"/>
    <property type="molecule type" value="Genomic_DNA"/>
</dbReference>
<dbReference type="GO" id="GO:0016020">
    <property type="term" value="C:membrane"/>
    <property type="evidence" value="ECO:0007669"/>
    <property type="project" value="InterPro"/>
</dbReference>
<keyword evidence="2" id="KW-0285">Flavoprotein</keyword>
<dbReference type="InterPro" id="IPR027477">
    <property type="entry name" value="Succ_DH/fumarate_Rdtase_cat_sf"/>
</dbReference>
<feature type="transmembrane region" description="Helical" evidence="6">
    <location>
        <begin position="705"/>
        <end position="724"/>
    </location>
</feature>
<dbReference type="PRINTS" id="PR00363">
    <property type="entry name" value="CYTOCHROMEB5"/>
</dbReference>
<evidence type="ECO:0000313" key="8">
    <source>
        <dbReference type="EMBL" id="CAI3975441.1"/>
    </source>
</evidence>
<evidence type="ECO:0000256" key="5">
    <source>
        <dbReference type="ARBA" id="ARBA00023004"/>
    </source>
</evidence>
<dbReference type="GO" id="GO:0046872">
    <property type="term" value="F:metal ion binding"/>
    <property type="evidence" value="ECO:0007669"/>
    <property type="project" value="UniProtKB-KW"/>
</dbReference>
<dbReference type="SUPFAM" id="SSF55856">
    <property type="entry name" value="Cytochrome b5-like heme/steroid binding domain"/>
    <property type="match status" value="1"/>
</dbReference>
<dbReference type="PROSITE" id="PS00191">
    <property type="entry name" value="CYTOCHROME_B5_1"/>
    <property type="match status" value="1"/>
</dbReference>
<dbReference type="InterPro" id="IPR001199">
    <property type="entry name" value="Cyt_B5-like_heme/steroid-bd"/>
</dbReference>
<dbReference type="InterPro" id="IPR050315">
    <property type="entry name" value="FAD-oxidoreductase_2"/>
</dbReference>
<keyword evidence="4" id="KW-0560">Oxidoreductase</keyword>
<keyword evidence="6" id="KW-1133">Transmembrane helix</keyword>
<dbReference type="InterPro" id="IPR018506">
    <property type="entry name" value="Cyt_B5_heme-BS"/>
</dbReference>
<dbReference type="PANTHER" id="PTHR43400:SF1">
    <property type="entry name" value="FUMARATE REDUCTASE"/>
    <property type="match status" value="1"/>
</dbReference>
<feature type="transmembrane region" description="Helical" evidence="6">
    <location>
        <begin position="666"/>
        <end position="684"/>
    </location>
</feature>
<name>A0A9P1FGR8_9DINO</name>
<dbReference type="GO" id="GO:0016491">
    <property type="term" value="F:oxidoreductase activity"/>
    <property type="evidence" value="ECO:0007669"/>
    <property type="project" value="UniProtKB-KW"/>
</dbReference>
<keyword evidence="10" id="KW-1185">Reference proteome</keyword>
<dbReference type="SUPFAM" id="SSF56425">
    <property type="entry name" value="Succinate dehydrogenase/fumarate reductase flavoprotein, catalytic domain"/>
    <property type="match status" value="1"/>
</dbReference>
<evidence type="ECO:0000313" key="9">
    <source>
        <dbReference type="EMBL" id="CAL1128816.1"/>
    </source>
</evidence>
<dbReference type="Gene3D" id="3.50.50.60">
    <property type="entry name" value="FAD/NAD(P)-binding domain"/>
    <property type="match status" value="1"/>
</dbReference>
<feature type="transmembrane region" description="Helical" evidence="6">
    <location>
        <begin position="902"/>
        <end position="926"/>
    </location>
</feature>
<dbReference type="PANTHER" id="PTHR43400">
    <property type="entry name" value="FUMARATE REDUCTASE"/>
    <property type="match status" value="1"/>
</dbReference>
<proteinExistence type="predicted"/>
<dbReference type="Pfam" id="PF00173">
    <property type="entry name" value="Cyt-b5"/>
    <property type="match status" value="1"/>
</dbReference>
<reference evidence="8" key="1">
    <citation type="submission" date="2022-10" db="EMBL/GenBank/DDBJ databases">
        <authorList>
            <person name="Chen Y."/>
            <person name="Dougan E. K."/>
            <person name="Chan C."/>
            <person name="Rhodes N."/>
            <person name="Thang M."/>
        </authorList>
    </citation>
    <scope>NUCLEOTIDE SEQUENCE</scope>
</reference>
<protein>
    <recommendedName>
        <fullName evidence="7">Cytochrome b5 heme-binding domain-containing protein</fullName>
    </recommendedName>
</protein>
<dbReference type="Gene3D" id="3.10.120.10">
    <property type="entry name" value="Cytochrome b5-like heme/steroid binding domain"/>
    <property type="match status" value="1"/>
</dbReference>
<dbReference type="InterPro" id="IPR003953">
    <property type="entry name" value="FAD-dep_OxRdtase_2_FAD-bd"/>
</dbReference>
<feature type="transmembrane region" description="Helical" evidence="6">
    <location>
        <begin position="786"/>
        <end position="804"/>
    </location>
</feature>
<dbReference type="SUPFAM" id="SSF51905">
    <property type="entry name" value="FAD/NAD(P)-binding domain"/>
    <property type="match status" value="1"/>
</dbReference>
<dbReference type="InterPro" id="IPR036188">
    <property type="entry name" value="FAD/NAD-bd_sf"/>
</dbReference>
<evidence type="ECO:0000256" key="4">
    <source>
        <dbReference type="ARBA" id="ARBA00023002"/>
    </source>
</evidence>
<dbReference type="Gene3D" id="1.20.1300.10">
    <property type="entry name" value="Fumarate reductase/succinate dehydrogenase, transmembrane subunit"/>
    <property type="match status" value="1"/>
</dbReference>
<dbReference type="SUPFAM" id="SSF81343">
    <property type="entry name" value="Fumarate reductase respiratory complex transmembrane subunits"/>
    <property type="match status" value="1"/>
</dbReference>
<evidence type="ECO:0000256" key="1">
    <source>
        <dbReference type="ARBA" id="ARBA00022617"/>
    </source>
</evidence>
<evidence type="ECO:0000313" key="10">
    <source>
        <dbReference type="Proteomes" id="UP001152797"/>
    </source>
</evidence>
<dbReference type="InterPro" id="IPR034804">
    <property type="entry name" value="SQR/QFR_C/D"/>
</dbReference>
<comment type="caution">
    <text evidence="8">The sequence shown here is derived from an EMBL/GenBank/DDBJ whole genome shotgun (WGS) entry which is preliminary data.</text>
</comment>
<dbReference type="PROSITE" id="PS50255">
    <property type="entry name" value="CYTOCHROME_B5_2"/>
    <property type="match status" value="1"/>
</dbReference>
<reference evidence="9" key="2">
    <citation type="submission" date="2024-04" db="EMBL/GenBank/DDBJ databases">
        <authorList>
            <person name="Chen Y."/>
            <person name="Shah S."/>
            <person name="Dougan E. K."/>
            <person name="Thang M."/>
            <person name="Chan C."/>
        </authorList>
    </citation>
    <scope>NUCLEOTIDE SEQUENCE [LARGE SCALE GENOMIC DNA]</scope>
</reference>
<gene>
    <name evidence="8" type="ORF">C1SCF055_LOCUS3766</name>
</gene>
<dbReference type="Proteomes" id="UP001152797">
    <property type="component" value="Unassembled WGS sequence"/>
</dbReference>
<keyword evidence="6" id="KW-0472">Membrane</keyword>
<keyword evidence="5" id="KW-0408">Iron</keyword>
<dbReference type="SMART" id="SM01117">
    <property type="entry name" value="Cyt-b5"/>
    <property type="match status" value="1"/>
</dbReference>
<sequence>MASSFPCNQAIVVGGGLGGMSAANTVVENGGRVVLLDKSSFCGGNSTKATSGINGAGTKTQKAKGIPDNAEIFTQDTLKGGAKKPELAKLLCDNSAADVDWLVEKFNLDLSLVARLGGHSQPRTHRGKERFPGMTITYALIQMLEKVAEKTDLAKIITKAKVFQLVTEGNVCVGCVYEKGGQNFKEFGPVILASGGFGADFTSNSLLAQYRPDLLHLPTTNGEHCTGDGIKMGEAIGAKSIDLEWVQVHPTGLVKPDDADAKIKFLAAEALRGVGGIILNAEGKRFCNELGRRDYVTGEMWKSKPPFRLCLNRAASDEIIWHCKHYTGRGVMKYYATGQDLAKDMGVALDVIEQTHEQHYQAAKKTEKDPDGGSWPAYPSGKSWDEPSGMTGSGKKFYHNIIPGSAVKSEPFYVAIITPVIHYCMGGLLIDTDSACIGSNNLAIPGLYAAGEVAGGVHGNNRLGGNSLLDCVVFGRVAGKAAAKYMLGADMKDVDLREVTGGGLTGAVESSKLAGGSYEDKMNSAAVPAAAAAAPAAGGGGGGGISLADVAKHNTKADCWVVVDGQVLDVTSFLSEHPGGELAILTFAGKDATEEFNMIHPPDVIGKYAPDSVIGKVGSRAPAAAPAANGGLAEPLLAKGGHQGKDWSRSEKNREMRMKGEGKIPGWWGAVFYMVLGFLKEILFTIVPQKNVTFNGDRVGLTRSAMFLFVFIIIHAVGNLHVFLGPDDFNGYGYFYVRLYWTGFGLNANIVEEYILLAAVLHVVVALKRTWDISMSYSVASGKLNLAFSGITLLTFMMIHLYQFRFGATEPFKLCPPPYLLNLKTLLQLRLNLFWVDDPGCEAVYVRDIYKMEFEVFQSLGWCLFYLAAVIIFSTHMCLGWQKVVPAPALEIPKKYHSKATHMGYIFTIFIAMVYVSFVFYCHLFTMSSGSMSSEPATP</sequence>
<dbReference type="AlphaFoldDB" id="A0A9P1FGR8"/>
<feature type="domain" description="Cytochrome b5 heme-binding" evidence="7">
    <location>
        <begin position="545"/>
        <end position="618"/>
    </location>
</feature>